<dbReference type="SUPFAM" id="SSF54909">
    <property type="entry name" value="Dimeric alpha+beta barrel"/>
    <property type="match status" value="1"/>
</dbReference>
<dbReference type="SUPFAM" id="SSF46785">
    <property type="entry name" value="Winged helix' DNA-binding domain"/>
    <property type="match status" value="1"/>
</dbReference>
<accession>A0A4Q1HL46</accession>
<evidence type="ECO:0000256" key="2">
    <source>
        <dbReference type="ARBA" id="ARBA00023125"/>
    </source>
</evidence>
<evidence type="ECO:0000313" key="6">
    <source>
        <dbReference type="Proteomes" id="UP000290849"/>
    </source>
</evidence>
<dbReference type="InterPro" id="IPR036390">
    <property type="entry name" value="WH_DNA-bd_sf"/>
</dbReference>
<dbReference type="OrthoDB" id="9091488at2"/>
<sequence length="164" mass="18394">MSDTPPLIPFDDLDRRILAQLQDDASLTNQELAEKVHASPPTCLRRVRRLVETGVIEKQVAILDPARLGSTLTAIVEITLDIQAAEKMTEFEARMQDEAAILQCYRVSPGPDFVLIAQVSDMPAYHALVHRAFTAQANVRNVRTFFSVHRSKFETRVAVTPREP</sequence>
<keyword evidence="3" id="KW-0804">Transcription</keyword>
<dbReference type="InterPro" id="IPR011991">
    <property type="entry name" value="ArsR-like_HTH"/>
</dbReference>
<evidence type="ECO:0000313" key="5">
    <source>
        <dbReference type="EMBL" id="RXN90208.1"/>
    </source>
</evidence>
<evidence type="ECO:0000256" key="1">
    <source>
        <dbReference type="ARBA" id="ARBA00023015"/>
    </source>
</evidence>
<reference evidence="5 6" key="1">
    <citation type="journal article" date="2017" name="Int. J. Syst. Evol. Microbiol.">
        <title>Achromobacter aloeverae sp. nov., isolated from the root of Aloe vera (L.) Burm.f.</title>
        <authorList>
            <person name="Kuncharoen N."/>
            <person name="Muramatsu Y."/>
            <person name="Shibata C."/>
            <person name="Kamakura Y."/>
            <person name="Nakagawa Y."/>
            <person name="Tanasupawat S."/>
        </authorList>
    </citation>
    <scope>NUCLEOTIDE SEQUENCE [LARGE SCALE GENOMIC DNA]</scope>
    <source>
        <strain evidence="5 6">AVA-1</strain>
    </source>
</reference>
<organism evidence="5 6">
    <name type="scientific">Achromobacter aloeverae</name>
    <dbReference type="NCBI Taxonomy" id="1750518"/>
    <lineage>
        <taxon>Bacteria</taxon>
        <taxon>Pseudomonadati</taxon>
        <taxon>Pseudomonadota</taxon>
        <taxon>Betaproteobacteria</taxon>
        <taxon>Burkholderiales</taxon>
        <taxon>Alcaligenaceae</taxon>
        <taxon>Achromobacter</taxon>
    </lineage>
</organism>
<keyword evidence="2" id="KW-0238">DNA-binding</keyword>
<dbReference type="PRINTS" id="PR00033">
    <property type="entry name" value="HTHASNC"/>
</dbReference>
<proteinExistence type="predicted"/>
<comment type="caution">
    <text evidence="5">The sequence shown here is derived from an EMBL/GenBank/DDBJ whole genome shotgun (WGS) entry which is preliminary data.</text>
</comment>
<feature type="domain" description="HTH asnC-type" evidence="4">
    <location>
        <begin position="10"/>
        <end position="71"/>
    </location>
</feature>
<dbReference type="Proteomes" id="UP000290849">
    <property type="component" value="Unassembled WGS sequence"/>
</dbReference>
<dbReference type="EMBL" id="PYAL01000003">
    <property type="protein sequence ID" value="RXN90208.1"/>
    <property type="molecule type" value="Genomic_DNA"/>
</dbReference>
<keyword evidence="1" id="KW-0805">Transcription regulation</keyword>
<dbReference type="GO" id="GO:0005829">
    <property type="term" value="C:cytosol"/>
    <property type="evidence" value="ECO:0007669"/>
    <property type="project" value="TreeGrafter"/>
</dbReference>
<dbReference type="InterPro" id="IPR036388">
    <property type="entry name" value="WH-like_DNA-bd_sf"/>
</dbReference>
<dbReference type="InterPro" id="IPR011008">
    <property type="entry name" value="Dimeric_a/b-barrel"/>
</dbReference>
<dbReference type="InterPro" id="IPR019887">
    <property type="entry name" value="Tscrpt_reg_AsnC/Lrp_C"/>
</dbReference>
<name>A0A4Q1HL46_9BURK</name>
<keyword evidence="6" id="KW-1185">Reference proteome</keyword>
<dbReference type="Pfam" id="PF01037">
    <property type="entry name" value="AsnC_trans_reg"/>
    <property type="match status" value="1"/>
</dbReference>
<dbReference type="AlphaFoldDB" id="A0A4Q1HL46"/>
<dbReference type="CDD" id="cd00090">
    <property type="entry name" value="HTH_ARSR"/>
    <property type="match status" value="1"/>
</dbReference>
<evidence type="ECO:0000256" key="3">
    <source>
        <dbReference type="ARBA" id="ARBA00023163"/>
    </source>
</evidence>
<dbReference type="GO" id="GO:0043200">
    <property type="term" value="P:response to amino acid"/>
    <property type="evidence" value="ECO:0007669"/>
    <property type="project" value="TreeGrafter"/>
</dbReference>
<dbReference type="InterPro" id="IPR000485">
    <property type="entry name" value="AsnC-type_HTH_dom"/>
</dbReference>
<dbReference type="GO" id="GO:0006355">
    <property type="term" value="P:regulation of DNA-templated transcription"/>
    <property type="evidence" value="ECO:0007669"/>
    <property type="project" value="UniProtKB-ARBA"/>
</dbReference>
<dbReference type="SMART" id="SM00344">
    <property type="entry name" value="HTH_ASNC"/>
    <property type="match status" value="1"/>
</dbReference>
<dbReference type="GO" id="GO:0043565">
    <property type="term" value="F:sequence-specific DNA binding"/>
    <property type="evidence" value="ECO:0007669"/>
    <property type="project" value="InterPro"/>
</dbReference>
<dbReference type="Pfam" id="PF13412">
    <property type="entry name" value="HTH_24"/>
    <property type="match status" value="1"/>
</dbReference>
<dbReference type="PROSITE" id="PS50956">
    <property type="entry name" value="HTH_ASNC_2"/>
    <property type="match status" value="1"/>
</dbReference>
<evidence type="ECO:0000259" key="4">
    <source>
        <dbReference type="PROSITE" id="PS50956"/>
    </source>
</evidence>
<protein>
    <submittedName>
        <fullName evidence="5">AsnC family transcriptional regulator</fullName>
    </submittedName>
</protein>
<dbReference type="PANTHER" id="PTHR30154">
    <property type="entry name" value="LEUCINE-RESPONSIVE REGULATORY PROTEIN"/>
    <property type="match status" value="1"/>
</dbReference>
<dbReference type="Gene3D" id="3.30.70.920">
    <property type="match status" value="1"/>
</dbReference>
<dbReference type="InterPro" id="IPR019888">
    <property type="entry name" value="Tscrpt_reg_AsnC-like"/>
</dbReference>
<dbReference type="PANTHER" id="PTHR30154:SF34">
    <property type="entry name" value="TRANSCRIPTIONAL REGULATOR AZLB"/>
    <property type="match status" value="1"/>
</dbReference>
<gene>
    <name evidence="5" type="ORF">C7R54_11820</name>
</gene>
<dbReference type="Gene3D" id="1.10.10.10">
    <property type="entry name" value="Winged helix-like DNA-binding domain superfamily/Winged helix DNA-binding domain"/>
    <property type="match status" value="1"/>
</dbReference>
<dbReference type="RefSeq" id="WP_129150643.1">
    <property type="nucleotide sequence ID" value="NZ_JBHSDO010000014.1"/>
</dbReference>